<evidence type="ECO:0000256" key="2">
    <source>
        <dbReference type="SAM" id="MobiDB-lite"/>
    </source>
</evidence>
<evidence type="ECO:0000313" key="3">
    <source>
        <dbReference type="EMBL" id="TDQ68852.1"/>
    </source>
</evidence>
<keyword evidence="4" id="KW-1185">Reference proteome</keyword>
<dbReference type="Proteomes" id="UP000294855">
    <property type="component" value="Unassembled WGS sequence"/>
</dbReference>
<evidence type="ECO:0000313" key="4">
    <source>
        <dbReference type="Proteomes" id="UP000294855"/>
    </source>
</evidence>
<protein>
    <submittedName>
        <fullName evidence="3">Uncharacterized protein</fullName>
    </submittedName>
</protein>
<sequence length="539" mass="61556">MNIENLIQEINLFQDFVIKSGFKRDLQDYIQAIQLPQNKNLTFMKDLSMKIRKTLEEIEDNEIDDDLALLLKETKPFTDLKTKMKLEELDKNTEIEAEAYYQNFQHLLKDLLNKIEKNEQEIAGINGVFSKYVENEEIESEEGQALVSLIFKDNQTTKRLEKFADSLYHWNRALLTYNSLLRSECPEDISLVEIQNGSVDVIFETEPEIAADLAESVKVGLTAFGAYLARKSMTKDIIESYLGNEKLIRLEKQIDELMLDNVKESVAGKIEEQYTTAIRNGGGTSVFVDEKINEISMVLTEHIIRGNELKLLTPLGTDSESGITISEDLRRKSVLVQKRLRQLDAKDRKSLEEYTIKESFSKKTLEYEAKQDESNQDDGKKEMIELGKIKVYDNETIEAYAEEAAVGSNFEYGEPEDPVPFEINDDEMISLGDGTETYGADELYGEDKEVYAASVYEEVPESKTDEKMSTSKIEDPEEEMTIDFSDESKIHFGKKKITASGNFIDYGNDSTSDSGYRIGMKTDESEKTGSKKRILDFIY</sequence>
<name>A0A484F4Z0_9EURY</name>
<dbReference type="EMBL" id="SNYS01000008">
    <property type="protein sequence ID" value="TDQ68852.1"/>
    <property type="molecule type" value="Genomic_DNA"/>
</dbReference>
<keyword evidence="1" id="KW-0175">Coiled coil</keyword>
<evidence type="ECO:0000256" key="1">
    <source>
        <dbReference type="SAM" id="Coils"/>
    </source>
</evidence>
<dbReference type="AlphaFoldDB" id="A0A484F4Z0"/>
<dbReference type="RefSeq" id="WP_166627416.1">
    <property type="nucleotide sequence ID" value="NZ_JAHDUW010000003.1"/>
</dbReference>
<accession>A0A484F4Z0</accession>
<feature type="compositionally biased region" description="Basic and acidic residues" evidence="2">
    <location>
        <begin position="460"/>
        <end position="474"/>
    </location>
</feature>
<gene>
    <name evidence="3" type="ORF">C7391_1050</name>
</gene>
<reference evidence="3 4" key="1">
    <citation type="submission" date="2019-03" db="EMBL/GenBank/DDBJ databases">
        <title>Genomic Encyclopedia of Type Strains, Phase IV (KMG-IV): sequencing the most valuable type-strain genomes for metagenomic binning, comparative biology and taxonomic classification.</title>
        <authorList>
            <person name="Goeker M."/>
        </authorList>
    </citation>
    <scope>NUCLEOTIDE SEQUENCE [LARGE SCALE GENOMIC DNA]</scope>
    <source>
        <strain evidence="3 4">DSM 13328</strain>
    </source>
</reference>
<feature type="region of interest" description="Disordered" evidence="2">
    <location>
        <begin position="457"/>
        <end position="478"/>
    </location>
</feature>
<proteinExistence type="predicted"/>
<feature type="coiled-coil region" evidence="1">
    <location>
        <begin position="101"/>
        <end position="128"/>
    </location>
</feature>
<organism evidence="3 4">
    <name type="scientific">Methanimicrococcus blatticola</name>
    <dbReference type="NCBI Taxonomy" id="91560"/>
    <lineage>
        <taxon>Archaea</taxon>
        <taxon>Methanobacteriati</taxon>
        <taxon>Methanobacteriota</taxon>
        <taxon>Stenosarchaea group</taxon>
        <taxon>Methanomicrobia</taxon>
        <taxon>Methanosarcinales</taxon>
        <taxon>Methanosarcinaceae</taxon>
        <taxon>Methanimicrococcus</taxon>
    </lineage>
</organism>
<comment type="caution">
    <text evidence="3">The sequence shown here is derived from an EMBL/GenBank/DDBJ whole genome shotgun (WGS) entry which is preliminary data.</text>
</comment>